<gene>
    <name evidence="10" type="primary">MocuMsx-a</name>
</gene>
<dbReference type="InterPro" id="IPR001356">
    <property type="entry name" value="HD"/>
</dbReference>
<dbReference type="PROSITE" id="PS50071">
    <property type="entry name" value="HOMEOBOX_2"/>
    <property type="match status" value="1"/>
</dbReference>
<evidence type="ECO:0000256" key="2">
    <source>
        <dbReference type="ARBA" id="ARBA00022473"/>
    </source>
</evidence>
<dbReference type="GO" id="GO:0000977">
    <property type="term" value="F:RNA polymerase II transcription regulatory region sequence-specific DNA binding"/>
    <property type="evidence" value="ECO:0007669"/>
    <property type="project" value="TreeGrafter"/>
</dbReference>
<evidence type="ECO:0000256" key="1">
    <source>
        <dbReference type="ARBA" id="ARBA00004123"/>
    </source>
</evidence>
<dbReference type="GO" id="GO:0048598">
    <property type="term" value="P:embryonic morphogenesis"/>
    <property type="evidence" value="ECO:0007669"/>
    <property type="project" value="TreeGrafter"/>
</dbReference>
<reference evidence="10" key="1">
    <citation type="journal article" date="1995" name="Dev. Dyn.">
        <title>Expression of an Msx homeobox gene in ascidians: insights into the archetypal chordate expression pattern.</title>
        <authorList>
            <person name="Ma L."/>
            <person name="Swalla B.J."/>
            <person name="Zhou J."/>
            <person name="Dobias S.L."/>
            <person name="Bell J.R."/>
            <person name="Chen J."/>
            <person name="Maxson R."/>
            <person name="Jeffery W.R."/>
        </authorList>
    </citation>
    <scope>NUCLEOTIDE SEQUENCE</scope>
</reference>
<dbReference type="EMBL" id="U39061">
    <property type="protein sequence ID" value="AAA87223.1"/>
    <property type="molecule type" value="Genomic_DNA"/>
</dbReference>
<dbReference type="PRINTS" id="PR00024">
    <property type="entry name" value="HOMEOBOX"/>
</dbReference>
<feature type="domain" description="Homeobox" evidence="9">
    <location>
        <begin position="11"/>
        <end position="71"/>
    </location>
</feature>
<evidence type="ECO:0000256" key="3">
    <source>
        <dbReference type="ARBA" id="ARBA00023125"/>
    </source>
</evidence>
<evidence type="ECO:0000256" key="5">
    <source>
        <dbReference type="ARBA" id="ARBA00023242"/>
    </source>
</evidence>
<name>Q25470_MOLOC</name>
<evidence type="ECO:0000256" key="7">
    <source>
        <dbReference type="PROSITE-ProRule" id="PRU00108"/>
    </source>
</evidence>
<feature type="non-terminal residue" evidence="10">
    <location>
        <position position="1"/>
    </location>
</feature>
<keyword evidence="3 7" id="KW-0238">DNA-binding</keyword>
<evidence type="ECO:0000259" key="9">
    <source>
        <dbReference type="PROSITE" id="PS50071"/>
    </source>
</evidence>
<dbReference type="Gene3D" id="1.10.10.60">
    <property type="entry name" value="Homeodomain-like"/>
    <property type="match status" value="1"/>
</dbReference>
<dbReference type="PROSITE" id="PS00027">
    <property type="entry name" value="HOMEOBOX_1"/>
    <property type="match status" value="1"/>
</dbReference>
<dbReference type="InterPro" id="IPR020479">
    <property type="entry name" value="HD_metazoa"/>
</dbReference>
<dbReference type="PANTHER" id="PTHR24338">
    <property type="entry name" value="HOMEOBOX PROTEIN MSX"/>
    <property type="match status" value="1"/>
</dbReference>
<evidence type="ECO:0000313" key="10">
    <source>
        <dbReference type="EMBL" id="AAA87223.1"/>
    </source>
</evidence>
<evidence type="ECO:0000256" key="4">
    <source>
        <dbReference type="ARBA" id="ARBA00023155"/>
    </source>
</evidence>
<dbReference type="InterPro" id="IPR050674">
    <property type="entry name" value="Msh_Homeobox_Regulators"/>
</dbReference>
<dbReference type="SUPFAM" id="SSF46689">
    <property type="entry name" value="Homeodomain-like"/>
    <property type="match status" value="1"/>
</dbReference>
<sequence length="199" mass="22531">VVNNCHLRKHKANRKPRTPFTTHQLLSLERKFTEKQYLSIAERAQFSTSLNLSETQVKIWFQNRRAKSKRMQEAQVEQVKLAAAAACVGVNGPNPSTSCYPNILSHALYAAQQRSTISHYPTARSYQEYNQLLHAVPQRTHLQTRDIVPRISPTFHHAPVFSPSPSKHISPNQLPVTAVQNASQPMRFDGYAHQAPALM</sequence>
<evidence type="ECO:0000256" key="8">
    <source>
        <dbReference type="RuleBase" id="RU000682"/>
    </source>
</evidence>
<proteinExistence type="inferred from homology"/>
<dbReference type="GO" id="GO:0005634">
    <property type="term" value="C:nucleus"/>
    <property type="evidence" value="ECO:0007669"/>
    <property type="project" value="UniProtKB-SubCell"/>
</dbReference>
<keyword evidence="4 7" id="KW-0371">Homeobox</keyword>
<dbReference type="InterPro" id="IPR017970">
    <property type="entry name" value="Homeobox_CS"/>
</dbReference>
<dbReference type="GO" id="GO:0000981">
    <property type="term" value="F:DNA-binding transcription factor activity, RNA polymerase II-specific"/>
    <property type="evidence" value="ECO:0007669"/>
    <property type="project" value="InterPro"/>
</dbReference>
<dbReference type="InterPro" id="IPR009057">
    <property type="entry name" value="Homeodomain-like_sf"/>
</dbReference>
<dbReference type="CDD" id="cd00086">
    <property type="entry name" value="homeodomain"/>
    <property type="match status" value="1"/>
</dbReference>
<protein>
    <submittedName>
        <fullName evidence="10">Msx homeobox</fullName>
    </submittedName>
</protein>
<dbReference type="Pfam" id="PF00046">
    <property type="entry name" value="Homeodomain"/>
    <property type="match status" value="1"/>
</dbReference>
<organism evidence="10">
    <name type="scientific">Molgula oculata</name>
    <name type="common">Sea squirt</name>
    <dbReference type="NCBI Taxonomy" id="27575"/>
    <lineage>
        <taxon>Eukaryota</taxon>
        <taxon>Metazoa</taxon>
        <taxon>Chordata</taxon>
        <taxon>Tunicata</taxon>
        <taxon>Ascidiacea</taxon>
        <taxon>Stolidobranchia</taxon>
        <taxon>Molgulidae</taxon>
        <taxon>Molgula</taxon>
    </lineage>
</organism>
<dbReference type="SMART" id="SM00389">
    <property type="entry name" value="HOX"/>
    <property type="match status" value="1"/>
</dbReference>
<evidence type="ECO:0000256" key="6">
    <source>
        <dbReference type="ARBA" id="ARBA00038425"/>
    </source>
</evidence>
<feature type="DNA-binding region" description="Homeobox" evidence="7">
    <location>
        <begin position="13"/>
        <end position="72"/>
    </location>
</feature>
<dbReference type="PANTHER" id="PTHR24338:SF0">
    <property type="entry name" value="MUSCLE SEGMENTATION HOMEOBOX"/>
    <property type="match status" value="1"/>
</dbReference>
<comment type="similarity">
    <text evidence="6">Belongs to the Msh homeobox family.</text>
</comment>
<dbReference type="AlphaFoldDB" id="Q25470"/>
<comment type="subcellular location">
    <subcellularLocation>
        <location evidence="1 7 8">Nucleus</location>
    </subcellularLocation>
</comment>
<keyword evidence="2" id="KW-0217">Developmental protein</keyword>
<keyword evidence="5 7" id="KW-0539">Nucleus</keyword>
<accession>Q25470</accession>